<name>A0A4Z2EL42_9TELE</name>
<proteinExistence type="predicted"/>
<comment type="caution">
    <text evidence="1">The sequence shown here is derived from an EMBL/GenBank/DDBJ whole genome shotgun (WGS) entry which is preliminary data.</text>
</comment>
<dbReference type="EMBL" id="SRLO01005825">
    <property type="protein sequence ID" value="TNN29290.1"/>
    <property type="molecule type" value="Genomic_DNA"/>
</dbReference>
<dbReference type="Proteomes" id="UP000314294">
    <property type="component" value="Unassembled WGS sequence"/>
</dbReference>
<evidence type="ECO:0000313" key="1">
    <source>
        <dbReference type="EMBL" id="TNN29290.1"/>
    </source>
</evidence>
<protein>
    <submittedName>
        <fullName evidence="1">Uncharacterized protein</fullName>
    </submittedName>
</protein>
<keyword evidence="2" id="KW-1185">Reference proteome</keyword>
<sequence length="78" mass="8453">MAGAQGDSSDSILSLKEILSVGVTMKAHWQQDNQDLLEQRSVANPSITIGRSRLANRSSVMDIFPSGGKCRISCNTSW</sequence>
<evidence type="ECO:0000313" key="2">
    <source>
        <dbReference type="Proteomes" id="UP000314294"/>
    </source>
</evidence>
<gene>
    <name evidence="1" type="ORF">EYF80_060562</name>
</gene>
<reference evidence="1 2" key="1">
    <citation type="submission" date="2019-03" db="EMBL/GenBank/DDBJ databases">
        <title>First draft genome of Liparis tanakae, snailfish: a comprehensive survey of snailfish specific genes.</title>
        <authorList>
            <person name="Kim W."/>
            <person name="Song I."/>
            <person name="Jeong J.-H."/>
            <person name="Kim D."/>
            <person name="Kim S."/>
            <person name="Ryu S."/>
            <person name="Song J.Y."/>
            <person name="Lee S.K."/>
        </authorList>
    </citation>
    <scope>NUCLEOTIDE SEQUENCE [LARGE SCALE GENOMIC DNA]</scope>
    <source>
        <tissue evidence="1">Muscle</tissue>
    </source>
</reference>
<dbReference type="AlphaFoldDB" id="A0A4Z2EL42"/>
<accession>A0A4Z2EL42</accession>
<organism evidence="1 2">
    <name type="scientific">Liparis tanakae</name>
    <name type="common">Tanaka's snailfish</name>
    <dbReference type="NCBI Taxonomy" id="230148"/>
    <lineage>
        <taxon>Eukaryota</taxon>
        <taxon>Metazoa</taxon>
        <taxon>Chordata</taxon>
        <taxon>Craniata</taxon>
        <taxon>Vertebrata</taxon>
        <taxon>Euteleostomi</taxon>
        <taxon>Actinopterygii</taxon>
        <taxon>Neopterygii</taxon>
        <taxon>Teleostei</taxon>
        <taxon>Neoteleostei</taxon>
        <taxon>Acanthomorphata</taxon>
        <taxon>Eupercaria</taxon>
        <taxon>Perciformes</taxon>
        <taxon>Cottioidei</taxon>
        <taxon>Cottales</taxon>
        <taxon>Liparidae</taxon>
        <taxon>Liparis</taxon>
    </lineage>
</organism>